<proteinExistence type="predicted"/>
<reference evidence="2" key="1">
    <citation type="journal article" date="2019" name="Int. J. Syst. Evol. Microbiol.">
        <title>The Global Catalogue of Microorganisms (GCM) 10K type strain sequencing project: providing services to taxonomists for standard genome sequencing and annotation.</title>
        <authorList>
            <consortium name="The Broad Institute Genomics Platform"/>
            <consortium name="The Broad Institute Genome Sequencing Center for Infectious Disease"/>
            <person name="Wu L."/>
            <person name="Ma J."/>
        </authorList>
    </citation>
    <scope>NUCLEOTIDE SEQUENCE [LARGE SCALE GENOMIC DNA]</scope>
    <source>
        <strain evidence="2">JCM 18961</strain>
    </source>
</reference>
<accession>A0ABP8XZB4</accession>
<organism evidence="1 2">
    <name type="scientific">Pedococcus ginsenosidimutans</name>
    <dbReference type="NCBI Taxonomy" id="490570"/>
    <lineage>
        <taxon>Bacteria</taxon>
        <taxon>Bacillati</taxon>
        <taxon>Actinomycetota</taxon>
        <taxon>Actinomycetes</taxon>
        <taxon>Micrococcales</taxon>
        <taxon>Intrasporangiaceae</taxon>
        <taxon>Pedococcus</taxon>
    </lineage>
</organism>
<protein>
    <submittedName>
        <fullName evidence="1">Uncharacterized protein</fullName>
    </submittedName>
</protein>
<dbReference type="PROSITE" id="PS51318">
    <property type="entry name" value="TAT"/>
    <property type="match status" value="1"/>
</dbReference>
<gene>
    <name evidence="1" type="ORF">GCM10025782_13150</name>
</gene>
<dbReference type="InterPro" id="IPR006311">
    <property type="entry name" value="TAT_signal"/>
</dbReference>
<evidence type="ECO:0000313" key="1">
    <source>
        <dbReference type="EMBL" id="GAA4717433.1"/>
    </source>
</evidence>
<keyword evidence="2" id="KW-1185">Reference proteome</keyword>
<dbReference type="EMBL" id="BAABLO010000004">
    <property type="protein sequence ID" value="GAA4717433.1"/>
    <property type="molecule type" value="Genomic_DNA"/>
</dbReference>
<evidence type="ECO:0000313" key="2">
    <source>
        <dbReference type="Proteomes" id="UP001500556"/>
    </source>
</evidence>
<dbReference type="RefSeq" id="WP_345501988.1">
    <property type="nucleotide sequence ID" value="NZ_BAABLO010000004.1"/>
</dbReference>
<dbReference type="Proteomes" id="UP001500556">
    <property type="component" value="Unassembled WGS sequence"/>
</dbReference>
<name>A0ABP8XZB4_9MICO</name>
<sequence>MSGAARIDRRQLVRTAAGVAAGGVLVAGTGVASASASDSSSGVLGGWWIEHTNDPPADPEPGTTVVSIGAGGIIVSNDIRPAGSVSNGVWAMDGDRFKATFWGTTDLGPDMPAGSVRVRVRGHLSGGKLVGTFTVTGYDATGAQIFTATGTFTGTRMAP</sequence>
<comment type="caution">
    <text evidence="1">The sequence shown here is derived from an EMBL/GenBank/DDBJ whole genome shotgun (WGS) entry which is preliminary data.</text>
</comment>